<dbReference type="PANTHER" id="PTHR44068:SF1">
    <property type="entry name" value="HYPOTHETICAL LOC100005854"/>
    <property type="match status" value="1"/>
</dbReference>
<keyword evidence="6" id="KW-0489">Methyltransferase</keyword>
<gene>
    <name evidence="6" type="ORF">J3D65DRAFT_632662</name>
</gene>
<sequence length="319" mass="36256">MRKHHCQTTSRNMSVSMNKMEPETERQPLINSNPKLQSYYHAIESRIGYRLFLGGTRHFGYYEQDTRWPFPLSRSLRAMEDKMATSLDLPPGARVLDAGCGVGHVAIRLAKEHGYRVQGIDIVDHHLKKSNRNIARSGLPSGQVTVGKMDYHHLESLETESFDGIYTMETFVHATDPKAVLAGFYRLLRPGGRLSQFEYDHELVESSPEAMAASMRKINDFAAMPTNALSHPGVFEEMLKEVRFTDIVVRDYSENIRPMTRLFYILAYLPFLIITLLGLEKYFINTVAGVESYRGQGRWRYVAISARKPSSTAEISKSG</sequence>
<evidence type="ECO:0000256" key="1">
    <source>
        <dbReference type="ARBA" id="ARBA00022679"/>
    </source>
</evidence>
<feature type="transmembrane region" description="Helical" evidence="4">
    <location>
        <begin position="262"/>
        <end position="284"/>
    </location>
</feature>
<comment type="caution">
    <text evidence="6">The sequence shown here is derived from an EMBL/GenBank/DDBJ whole genome shotgun (WGS) entry which is preliminary data.</text>
</comment>
<evidence type="ECO:0000259" key="5">
    <source>
        <dbReference type="Pfam" id="PF13847"/>
    </source>
</evidence>
<accession>A0ABR1LG44</accession>
<feature type="compositionally biased region" description="Polar residues" evidence="3">
    <location>
        <begin position="7"/>
        <end position="17"/>
    </location>
</feature>
<reference evidence="6 7" key="1">
    <citation type="submission" date="2024-04" db="EMBL/GenBank/DDBJ databases">
        <title>Phyllosticta paracitricarpa is synonymous to the EU quarantine fungus P. citricarpa based on phylogenomic analyses.</title>
        <authorList>
            <consortium name="Lawrence Berkeley National Laboratory"/>
            <person name="Van ingen-buijs V.A."/>
            <person name="Van westerhoven A.C."/>
            <person name="Haridas S."/>
            <person name="Skiadas P."/>
            <person name="Martin F."/>
            <person name="Groenewald J.Z."/>
            <person name="Crous P.W."/>
            <person name="Seidl M.F."/>
        </authorList>
    </citation>
    <scope>NUCLEOTIDE SEQUENCE [LARGE SCALE GENOMIC DNA]</scope>
    <source>
        <strain evidence="6 7">CPC 17464</strain>
    </source>
</reference>
<dbReference type="InterPro" id="IPR050447">
    <property type="entry name" value="Erg6_SMT_methyltransf"/>
</dbReference>
<dbReference type="Pfam" id="PF13847">
    <property type="entry name" value="Methyltransf_31"/>
    <property type="match status" value="1"/>
</dbReference>
<protein>
    <submittedName>
        <fullName evidence="6">S-adenosyl-L-methionine-dependent methyltransferase</fullName>
    </submittedName>
</protein>
<evidence type="ECO:0000313" key="7">
    <source>
        <dbReference type="Proteomes" id="UP001360953"/>
    </source>
</evidence>
<feature type="region of interest" description="Disordered" evidence="3">
    <location>
        <begin position="1"/>
        <end position="26"/>
    </location>
</feature>
<dbReference type="GeneID" id="92033947"/>
<proteinExistence type="inferred from homology"/>
<dbReference type="PANTHER" id="PTHR44068">
    <property type="entry name" value="ZGC:194242"/>
    <property type="match status" value="1"/>
</dbReference>
<dbReference type="CDD" id="cd02440">
    <property type="entry name" value="AdoMet_MTases"/>
    <property type="match status" value="1"/>
</dbReference>
<dbReference type="RefSeq" id="XP_066653214.1">
    <property type="nucleotide sequence ID" value="XM_066801041.1"/>
</dbReference>
<evidence type="ECO:0000256" key="4">
    <source>
        <dbReference type="SAM" id="Phobius"/>
    </source>
</evidence>
<comment type="similarity">
    <text evidence="2">Belongs to the class I-like SAM-binding methyltransferase superfamily. Erg6/SMT family.</text>
</comment>
<dbReference type="Proteomes" id="UP001360953">
    <property type="component" value="Unassembled WGS sequence"/>
</dbReference>
<keyword evidence="1" id="KW-0808">Transferase</keyword>
<keyword evidence="4" id="KW-0812">Transmembrane</keyword>
<keyword evidence="4" id="KW-0472">Membrane</keyword>
<dbReference type="GO" id="GO:0032259">
    <property type="term" value="P:methylation"/>
    <property type="evidence" value="ECO:0007669"/>
    <property type="project" value="UniProtKB-KW"/>
</dbReference>
<name>A0ABR1LG44_9PEZI</name>
<dbReference type="EMBL" id="JBBPEH010000009">
    <property type="protein sequence ID" value="KAK7534175.1"/>
    <property type="molecule type" value="Genomic_DNA"/>
</dbReference>
<dbReference type="Gene3D" id="3.40.50.150">
    <property type="entry name" value="Vaccinia Virus protein VP39"/>
    <property type="match status" value="1"/>
</dbReference>
<feature type="domain" description="Methyltransferase" evidence="5">
    <location>
        <begin position="92"/>
        <end position="216"/>
    </location>
</feature>
<keyword evidence="4" id="KW-1133">Transmembrane helix</keyword>
<dbReference type="GO" id="GO:0008168">
    <property type="term" value="F:methyltransferase activity"/>
    <property type="evidence" value="ECO:0007669"/>
    <property type="project" value="UniProtKB-KW"/>
</dbReference>
<keyword evidence="7" id="KW-1185">Reference proteome</keyword>
<dbReference type="InterPro" id="IPR029063">
    <property type="entry name" value="SAM-dependent_MTases_sf"/>
</dbReference>
<dbReference type="SUPFAM" id="SSF53335">
    <property type="entry name" value="S-adenosyl-L-methionine-dependent methyltransferases"/>
    <property type="match status" value="1"/>
</dbReference>
<evidence type="ECO:0000256" key="3">
    <source>
        <dbReference type="SAM" id="MobiDB-lite"/>
    </source>
</evidence>
<organism evidence="6 7">
    <name type="scientific">Phyllosticta citribraziliensis</name>
    <dbReference type="NCBI Taxonomy" id="989973"/>
    <lineage>
        <taxon>Eukaryota</taxon>
        <taxon>Fungi</taxon>
        <taxon>Dikarya</taxon>
        <taxon>Ascomycota</taxon>
        <taxon>Pezizomycotina</taxon>
        <taxon>Dothideomycetes</taxon>
        <taxon>Dothideomycetes incertae sedis</taxon>
        <taxon>Botryosphaeriales</taxon>
        <taxon>Phyllostictaceae</taxon>
        <taxon>Phyllosticta</taxon>
    </lineage>
</organism>
<evidence type="ECO:0000313" key="6">
    <source>
        <dbReference type="EMBL" id="KAK7534175.1"/>
    </source>
</evidence>
<evidence type="ECO:0000256" key="2">
    <source>
        <dbReference type="ARBA" id="ARBA00038188"/>
    </source>
</evidence>
<dbReference type="InterPro" id="IPR025714">
    <property type="entry name" value="Methyltranfer_dom"/>
</dbReference>